<proteinExistence type="inferred from homology"/>
<gene>
    <name evidence="3" type="ORF">PTQ27_10370</name>
</gene>
<evidence type="ECO:0000256" key="1">
    <source>
        <dbReference type="ARBA" id="ARBA00006484"/>
    </source>
</evidence>
<dbReference type="InterPro" id="IPR036291">
    <property type="entry name" value="NAD(P)-bd_dom_sf"/>
</dbReference>
<accession>A0ABT5MRQ5</accession>
<comment type="caution">
    <text evidence="3">The sequence shown here is derived from an EMBL/GenBank/DDBJ whole genome shotgun (WGS) entry which is preliminary data.</text>
</comment>
<keyword evidence="4" id="KW-1185">Reference proteome</keyword>
<organism evidence="3 4">
    <name type="scientific">Mannheimia cairinae</name>
    <dbReference type="NCBI Taxonomy" id="3025936"/>
    <lineage>
        <taxon>Bacteria</taxon>
        <taxon>Pseudomonadati</taxon>
        <taxon>Pseudomonadota</taxon>
        <taxon>Gammaproteobacteria</taxon>
        <taxon>Pasteurellales</taxon>
        <taxon>Pasteurellaceae</taxon>
        <taxon>Mannheimia</taxon>
    </lineage>
</organism>
<sequence length="256" mass="27363">MGRLENKVAIITGSASGMGEITARVFAREGAKVVITDVQQTAIENLVTDLQNQYGDVALGIVHNIAEQDSWENVTKEVIDRFGKIDILVNNAAIGGADWKYEDASLSEWQKVMKVNADGAFLGICAVVPYMKQNDISAIININTLGVHVAGEGIAGLSYSASKGAVDALTRAMASRLGKYNIRVNSVSPGPILTPMAKQYSSEEKLAEIASFNPLGRMGDPLDVAHTTLFLASDEVKFITGAEILVDGGFKIHKPL</sequence>
<protein>
    <submittedName>
        <fullName evidence="3">SDR family oxidoreductase</fullName>
    </submittedName>
</protein>
<dbReference type="PANTHER" id="PTHR24321">
    <property type="entry name" value="DEHYDROGENASES, SHORT CHAIN"/>
    <property type="match status" value="1"/>
</dbReference>
<reference evidence="3 4" key="1">
    <citation type="submission" date="2023-02" db="EMBL/GenBank/DDBJ databases">
        <title>Mannheimia cairiniae sp. nov., a novel species of Mannheimia obtained from moscovy ducks (Cairina moschata) and reclassification of Mannheimia ovis as heterotypic synonym of Mannheimia pernigra.</title>
        <authorList>
            <person name="Christensen H."/>
        </authorList>
    </citation>
    <scope>NUCLEOTIDE SEQUENCE [LARGE SCALE GENOMIC DNA]</scope>
    <source>
        <strain evidence="3 4">AT1</strain>
    </source>
</reference>
<dbReference type="SUPFAM" id="SSF51735">
    <property type="entry name" value="NAD(P)-binding Rossmann-fold domains"/>
    <property type="match status" value="1"/>
</dbReference>
<dbReference type="PRINTS" id="PR00081">
    <property type="entry name" value="GDHRDH"/>
</dbReference>
<dbReference type="CDD" id="cd05233">
    <property type="entry name" value="SDR_c"/>
    <property type="match status" value="1"/>
</dbReference>
<dbReference type="RefSeq" id="WP_273748747.1">
    <property type="nucleotide sequence ID" value="NZ_JAQSJE010000009.1"/>
</dbReference>
<keyword evidence="2" id="KW-0560">Oxidoreductase</keyword>
<evidence type="ECO:0000313" key="4">
    <source>
        <dbReference type="Proteomes" id="UP001221909"/>
    </source>
</evidence>
<dbReference type="Pfam" id="PF13561">
    <property type="entry name" value="adh_short_C2"/>
    <property type="match status" value="1"/>
</dbReference>
<evidence type="ECO:0000256" key="2">
    <source>
        <dbReference type="ARBA" id="ARBA00023002"/>
    </source>
</evidence>
<name>A0ABT5MRQ5_9PAST</name>
<dbReference type="NCBIfam" id="NF005559">
    <property type="entry name" value="PRK07231.1"/>
    <property type="match status" value="1"/>
</dbReference>
<dbReference type="PANTHER" id="PTHR24321:SF8">
    <property type="entry name" value="ESTRADIOL 17-BETA-DEHYDROGENASE 8-RELATED"/>
    <property type="match status" value="1"/>
</dbReference>
<dbReference type="Gene3D" id="3.40.50.720">
    <property type="entry name" value="NAD(P)-binding Rossmann-like Domain"/>
    <property type="match status" value="1"/>
</dbReference>
<dbReference type="InterPro" id="IPR002347">
    <property type="entry name" value="SDR_fam"/>
</dbReference>
<dbReference type="Proteomes" id="UP001221909">
    <property type="component" value="Unassembled WGS sequence"/>
</dbReference>
<evidence type="ECO:0000313" key="3">
    <source>
        <dbReference type="EMBL" id="MDD0824862.1"/>
    </source>
</evidence>
<dbReference type="PRINTS" id="PR00080">
    <property type="entry name" value="SDRFAMILY"/>
</dbReference>
<dbReference type="EMBL" id="JAQSJE010000009">
    <property type="protein sequence ID" value="MDD0824862.1"/>
    <property type="molecule type" value="Genomic_DNA"/>
</dbReference>
<comment type="similarity">
    <text evidence="1">Belongs to the short-chain dehydrogenases/reductases (SDR) family.</text>
</comment>